<dbReference type="Proteomes" id="UP000622687">
    <property type="component" value="Unassembled WGS sequence"/>
</dbReference>
<gene>
    <name evidence="5" type="ORF">I6U51_09155</name>
</gene>
<proteinExistence type="predicted"/>
<dbReference type="RefSeq" id="WP_211142359.1">
    <property type="nucleotide sequence ID" value="NZ_JAEEGB010000009.1"/>
</dbReference>
<protein>
    <submittedName>
        <fullName evidence="5">MarR family transcriptional regulator</fullName>
    </submittedName>
</protein>
<keyword evidence="6" id="KW-1185">Reference proteome</keyword>
<keyword evidence="3" id="KW-0804">Transcription</keyword>
<dbReference type="InterPro" id="IPR036390">
    <property type="entry name" value="WH_DNA-bd_sf"/>
</dbReference>
<organism evidence="5 6">
    <name type="scientific">Clostridium aciditolerans</name>
    <dbReference type="NCBI Taxonomy" id="339861"/>
    <lineage>
        <taxon>Bacteria</taxon>
        <taxon>Bacillati</taxon>
        <taxon>Bacillota</taxon>
        <taxon>Clostridia</taxon>
        <taxon>Eubacteriales</taxon>
        <taxon>Clostridiaceae</taxon>
        <taxon>Clostridium</taxon>
    </lineage>
</organism>
<dbReference type="PANTHER" id="PTHR42756:SF1">
    <property type="entry name" value="TRANSCRIPTIONAL REPRESSOR OF EMRAB OPERON"/>
    <property type="match status" value="1"/>
</dbReference>
<evidence type="ECO:0000256" key="2">
    <source>
        <dbReference type="ARBA" id="ARBA00023125"/>
    </source>
</evidence>
<keyword evidence="1" id="KW-0805">Transcription regulation</keyword>
<accession>A0A934HRB2</accession>
<dbReference type="Pfam" id="PF12802">
    <property type="entry name" value="MarR_2"/>
    <property type="match status" value="1"/>
</dbReference>
<evidence type="ECO:0000313" key="5">
    <source>
        <dbReference type="EMBL" id="MBI6872870.1"/>
    </source>
</evidence>
<dbReference type="InterPro" id="IPR000835">
    <property type="entry name" value="HTH_MarR-typ"/>
</dbReference>
<evidence type="ECO:0000259" key="4">
    <source>
        <dbReference type="PROSITE" id="PS50995"/>
    </source>
</evidence>
<sequence length="158" mass="18187">MTKCISVLNELLVGIFNDILEIEQNALQSGSFSDLSVTEIHTIEAIGMYKPRTMTEVACQLHITLGTLTKAIGHLVRKGYVERKRSEEDRRIVYIELTKRGKLAYRVHRKFHSDMVKGTIEELTKEEEETLVKALDKINKFFISKYNLNTNLKEKGNE</sequence>
<dbReference type="GO" id="GO:0003700">
    <property type="term" value="F:DNA-binding transcription factor activity"/>
    <property type="evidence" value="ECO:0007669"/>
    <property type="project" value="InterPro"/>
</dbReference>
<dbReference type="SUPFAM" id="SSF46785">
    <property type="entry name" value="Winged helix' DNA-binding domain"/>
    <property type="match status" value="1"/>
</dbReference>
<evidence type="ECO:0000313" key="6">
    <source>
        <dbReference type="Proteomes" id="UP000622687"/>
    </source>
</evidence>
<dbReference type="PROSITE" id="PS50995">
    <property type="entry name" value="HTH_MARR_2"/>
    <property type="match status" value="1"/>
</dbReference>
<dbReference type="GO" id="GO:0003677">
    <property type="term" value="F:DNA binding"/>
    <property type="evidence" value="ECO:0007669"/>
    <property type="project" value="UniProtKB-KW"/>
</dbReference>
<reference evidence="5" key="1">
    <citation type="submission" date="2020-12" db="EMBL/GenBank/DDBJ databases">
        <title>Clostridium thailandense sp. nov., a novel acetogenic bacterium isolated from peat land soil in Thailand.</title>
        <authorList>
            <person name="Chaikitkaew S."/>
            <person name="Birkeland N.K."/>
        </authorList>
    </citation>
    <scope>NUCLEOTIDE SEQUENCE</scope>
    <source>
        <strain evidence="5">DSM 17425</strain>
    </source>
</reference>
<dbReference type="InterPro" id="IPR023187">
    <property type="entry name" value="Tscrpt_reg_MarR-type_CS"/>
</dbReference>
<dbReference type="InterPro" id="IPR036388">
    <property type="entry name" value="WH-like_DNA-bd_sf"/>
</dbReference>
<dbReference type="EMBL" id="JAEEGB010000009">
    <property type="protein sequence ID" value="MBI6872870.1"/>
    <property type="molecule type" value="Genomic_DNA"/>
</dbReference>
<evidence type="ECO:0000256" key="3">
    <source>
        <dbReference type="ARBA" id="ARBA00023163"/>
    </source>
</evidence>
<evidence type="ECO:0000256" key="1">
    <source>
        <dbReference type="ARBA" id="ARBA00023015"/>
    </source>
</evidence>
<dbReference type="PANTHER" id="PTHR42756">
    <property type="entry name" value="TRANSCRIPTIONAL REGULATOR, MARR"/>
    <property type="match status" value="1"/>
</dbReference>
<dbReference type="AlphaFoldDB" id="A0A934HRB2"/>
<dbReference type="PROSITE" id="PS01117">
    <property type="entry name" value="HTH_MARR_1"/>
    <property type="match status" value="1"/>
</dbReference>
<dbReference type="PRINTS" id="PR00598">
    <property type="entry name" value="HTHMARR"/>
</dbReference>
<comment type="caution">
    <text evidence="5">The sequence shown here is derived from an EMBL/GenBank/DDBJ whole genome shotgun (WGS) entry which is preliminary data.</text>
</comment>
<dbReference type="SMART" id="SM00347">
    <property type="entry name" value="HTH_MARR"/>
    <property type="match status" value="1"/>
</dbReference>
<keyword evidence="2" id="KW-0238">DNA-binding</keyword>
<name>A0A934HRB2_9CLOT</name>
<dbReference type="Gene3D" id="1.10.10.10">
    <property type="entry name" value="Winged helix-like DNA-binding domain superfamily/Winged helix DNA-binding domain"/>
    <property type="match status" value="1"/>
</dbReference>
<feature type="domain" description="HTH marR-type" evidence="4">
    <location>
        <begin position="1"/>
        <end position="140"/>
    </location>
</feature>